<name>A0A485LYG9_9ZZZZ</name>
<gene>
    <name evidence="1" type="ORF">SCFA_190004</name>
</gene>
<evidence type="ECO:0000313" key="1">
    <source>
        <dbReference type="EMBL" id="VFU13451.1"/>
    </source>
</evidence>
<accession>A0A485LYG9</accession>
<proteinExistence type="predicted"/>
<dbReference type="AlphaFoldDB" id="A0A485LYG9"/>
<organism evidence="1">
    <name type="scientific">anaerobic digester metagenome</name>
    <dbReference type="NCBI Taxonomy" id="1263854"/>
    <lineage>
        <taxon>unclassified sequences</taxon>
        <taxon>metagenomes</taxon>
        <taxon>ecological metagenomes</taxon>
    </lineage>
</organism>
<dbReference type="EMBL" id="CAADRM010000080">
    <property type="protein sequence ID" value="VFU13451.1"/>
    <property type="molecule type" value="Genomic_DNA"/>
</dbReference>
<evidence type="ECO:0008006" key="2">
    <source>
        <dbReference type="Google" id="ProtNLM"/>
    </source>
</evidence>
<reference evidence="1" key="1">
    <citation type="submission" date="2019-03" db="EMBL/GenBank/DDBJ databases">
        <authorList>
            <person name="Hao L."/>
        </authorList>
    </citation>
    <scope>NUCLEOTIDE SEQUENCE</scope>
</reference>
<protein>
    <recommendedName>
        <fullName evidence="2">Terminase small subunit</fullName>
    </recommendedName>
</protein>
<sequence length="163" mass="18338">MSPREKSKLDSESSNSIEQCTGKELKFLDALFGEANFNATRAYELAGFEASYQNRRPNACKLIKKLGPIIKQRLDDAGLTETALKFKLLQKLEAKETKFFQHEGKVVETREVEAHAVQLKALEFAMKARGMLSDKSTREIDQIDQIIEIELEKLAASREGSAT</sequence>